<evidence type="ECO:0000313" key="7">
    <source>
        <dbReference type="Proteomes" id="UP001652642"/>
    </source>
</evidence>
<dbReference type="InterPro" id="IPR036514">
    <property type="entry name" value="SGNH_hydro_sf"/>
</dbReference>
<comment type="catalytic activity">
    <reaction evidence="2">
        <text>1-O-hexadecyl-2-acetyl-sn-glycero-3-phosphocholine + H2O = 1-O-hexadecyl-sn-glycero-3-phosphocholine + acetate + H(+)</text>
        <dbReference type="Rhea" id="RHEA:40479"/>
        <dbReference type="ChEBI" id="CHEBI:15377"/>
        <dbReference type="ChEBI" id="CHEBI:15378"/>
        <dbReference type="ChEBI" id="CHEBI:30089"/>
        <dbReference type="ChEBI" id="CHEBI:44811"/>
        <dbReference type="ChEBI" id="CHEBI:64496"/>
    </reaction>
    <physiologicalReaction direction="left-to-right" evidence="2">
        <dbReference type="Rhea" id="RHEA:40480"/>
    </physiologicalReaction>
</comment>
<proteinExistence type="predicted"/>
<keyword evidence="7" id="KW-1185">Reference proteome</keyword>
<dbReference type="Pfam" id="PF13472">
    <property type="entry name" value="Lipase_GDSL_2"/>
    <property type="match status" value="1"/>
</dbReference>
<dbReference type="Gene3D" id="3.40.50.1110">
    <property type="entry name" value="SGNH hydrolase"/>
    <property type="match status" value="1"/>
</dbReference>
<feature type="compositionally biased region" description="Basic and acidic residues" evidence="5">
    <location>
        <begin position="40"/>
        <end position="81"/>
    </location>
</feature>
<organism evidence="7 8">
    <name type="scientific">Pogona vitticeps</name>
    <name type="common">central bearded dragon</name>
    <dbReference type="NCBI Taxonomy" id="103695"/>
    <lineage>
        <taxon>Eukaryota</taxon>
        <taxon>Metazoa</taxon>
        <taxon>Chordata</taxon>
        <taxon>Craniata</taxon>
        <taxon>Vertebrata</taxon>
        <taxon>Euteleostomi</taxon>
        <taxon>Lepidosauria</taxon>
        <taxon>Squamata</taxon>
        <taxon>Bifurcata</taxon>
        <taxon>Unidentata</taxon>
        <taxon>Episquamata</taxon>
        <taxon>Toxicofera</taxon>
        <taxon>Iguania</taxon>
        <taxon>Acrodonta</taxon>
        <taxon>Agamidae</taxon>
        <taxon>Amphibolurinae</taxon>
        <taxon>Pogona</taxon>
    </lineage>
</organism>
<evidence type="ECO:0000256" key="4">
    <source>
        <dbReference type="ARBA" id="ARBA00048078"/>
    </source>
</evidence>
<feature type="compositionally biased region" description="Basic residues" evidence="5">
    <location>
        <begin position="1"/>
        <end position="14"/>
    </location>
</feature>
<evidence type="ECO:0000256" key="2">
    <source>
        <dbReference type="ARBA" id="ARBA00023721"/>
    </source>
</evidence>
<accession>A0ABM5EL28</accession>
<evidence type="ECO:0000256" key="1">
    <source>
        <dbReference type="ARBA" id="ARBA00013201"/>
    </source>
</evidence>
<comment type="catalytic activity">
    <reaction evidence="3">
        <text>1-O-hexadecyl-2-acetyl-sn-glycero-3-phosphate + H2O = 1-O-hexadecyl-sn-glycero-3-phosphate + acetate + H(+)</text>
        <dbReference type="Rhea" id="RHEA:41704"/>
        <dbReference type="ChEBI" id="CHEBI:15377"/>
        <dbReference type="ChEBI" id="CHEBI:15378"/>
        <dbReference type="ChEBI" id="CHEBI:30089"/>
        <dbReference type="ChEBI" id="CHEBI:77580"/>
        <dbReference type="ChEBI" id="CHEBI:78385"/>
    </reaction>
    <physiologicalReaction direction="left-to-right" evidence="3">
        <dbReference type="Rhea" id="RHEA:41705"/>
    </physiologicalReaction>
</comment>
<dbReference type="EC" id="3.1.1.47" evidence="1"/>
<gene>
    <name evidence="8" type="primary">LOC140701649</name>
</gene>
<sequence>MPPKKGGGRKKGKAPVRSQVRNPQSPLQSSSEDESWAMLRELHSKVAHMEAQRLEKRAPGGDEVTPRRSARESKGKRKAELKALTTELTRRFAVLESEQGHEIGGHDGNEGTSPEQLDSRGRKRRKTEAARNMEAGEGTSYGYDPYEDTATYTPEAADVTRGERRGGEMPEARWTVMMVGHSFIYWAARHAAASHWGSDLGLGAQASITWRGVRGMRWIQFGRLTAFGGSPPDILVVHLGGNDLPQVPGKALILDILRDLDRLHALYPRMRIVWSTIIPRLKWRGAINVDRVNNARRLVNKEVCRSVCKRGLGSVIGHHRILTSKFEYFREDGVHLSEAGLDIFLDDLRGGLLEEFGFLGGLMGHSRC</sequence>
<dbReference type="GeneID" id="140701649"/>
<comment type="catalytic activity">
    <reaction evidence="4">
        <text>a 1-O-alkyl-2-acetyl-sn-glycero-3-phosphocholine + H2O = a 1-O-alkyl-sn-glycero-3-phosphocholine + acetate + H(+)</text>
        <dbReference type="Rhea" id="RHEA:17777"/>
        <dbReference type="ChEBI" id="CHEBI:15377"/>
        <dbReference type="ChEBI" id="CHEBI:15378"/>
        <dbReference type="ChEBI" id="CHEBI:30089"/>
        <dbReference type="ChEBI" id="CHEBI:30909"/>
        <dbReference type="ChEBI" id="CHEBI:36707"/>
        <dbReference type="EC" id="3.1.1.47"/>
    </reaction>
    <physiologicalReaction direction="left-to-right" evidence="4">
        <dbReference type="Rhea" id="RHEA:17778"/>
    </physiologicalReaction>
</comment>
<feature type="region of interest" description="Disordered" evidence="5">
    <location>
        <begin position="97"/>
        <end position="147"/>
    </location>
</feature>
<protein>
    <recommendedName>
        <fullName evidence="1">1-alkyl-2-acetylglycerophosphocholine esterase</fullName>
        <ecNumber evidence="1">3.1.1.47</ecNumber>
    </recommendedName>
</protein>
<dbReference type="RefSeq" id="XP_072833860.1">
    <property type="nucleotide sequence ID" value="XM_072977759.1"/>
</dbReference>
<feature type="domain" description="SGNH hydrolase-type esterase" evidence="6">
    <location>
        <begin position="188"/>
        <end position="340"/>
    </location>
</feature>
<evidence type="ECO:0000256" key="3">
    <source>
        <dbReference type="ARBA" id="ARBA00035804"/>
    </source>
</evidence>
<evidence type="ECO:0000313" key="8">
    <source>
        <dbReference type="RefSeq" id="XP_072833860.1"/>
    </source>
</evidence>
<dbReference type="InterPro" id="IPR013830">
    <property type="entry name" value="SGNH_hydro"/>
</dbReference>
<feature type="compositionally biased region" description="Polar residues" evidence="5">
    <location>
        <begin position="19"/>
        <end position="30"/>
    </location>
</feature>
<feature type="region of interest" description="Disordered" evidence="5">
    <location>
        <begin position="1"/>
        <end position="83"/>
    </location>
</feature>
<dbReference type="Proteomes" id="UP001652642">
    <property type="component" value="Chromosome 1"/>
</dbReference>
<dbReference type="SUPFAM" id="SSF52266">
    <property type="entry name" value="SGNH hydrolase"/>
    <property type="match status" value="1"/>
</dbReference>
<evidence type="ECO:0000256" key="5">
    <source>
        <dbReference type="SAM" id="MobiDB-lite"/>
    </source>
</evidence>
<reference evidence="7" key="1">
    <citation type="submission" date="2025-05" db="UniProtKB">
        <authorList>
            <consortium name="RefSeq"/>
        </authorList>
    </citation>
    <scope>NUCLEOTIDE SEQUENCE [LARGE SCALE GENOMIC DNA]</scope>
</reference>
<name>A0ABM5EL28_9SAUR</name>
<evidence type="ECO:0000259" key="6">
    <source>
        <dbReference type="Pfam" id="PF13472"/>
    </source>
</evidence>
<feature type="compositionally biased region" description="Basic and acidic residues" evidence="5">
    <location>
        <begin position="98"/>
        <end position="109"/>
    </location>
</feature>
<reference evidence="8" key="2">
    <citation type="submission" date="2025-08" db="UniProtKB">
        <authorList>
            <consortium name="RefSeq"/>
        </authorList>
    </citation>
    <scope>IDENTIFICATION</scope>
</reference>